<proteinExistence type="predicted"/>
<feature type="compositionally biased region" description="Pro residues" evidence="3">
    <location>
        <begin position="212"/>
        <end position="222"/>
    </location>
</feature>
<feature type="compositionally biased region" description="Polar residues" evidence="3">
    <location>
        <begin position="30"/>
        <end position="45"/>
    </location>
</feature>
<dbReference type="Pfam" id="PF04912">
    <property type="entry name" value="Dynamitin"/>
    <property type="match status" value="1"/>
</dbReference>
<feature type="region of interest" description="Disordered" evidence="3">
    <location>
        <begin position="1"/>
        <end position="169"/>
    </location>
</feature>
<dbReference type="Proteomes" id="UP000606974">
    <property type="component" value="Unassembled WGS sequence"/>
</dbReference>
<keyword evidence="5" id="KW-1185">Reference proteome</keyword>
<reference evidence="4" key="1">
    <citation type="submission" date="2020-02" db="EMBL/GenBank/DDBJ databases">
        <authorList>
            <person name="Palmer J.M."/>
        </authorList>
    </citation>
    <scope>NUCLEOTIDE SEQUENCE</scope>
    <source>
        <strain evidence="4">EPUS1.4</strain>
        <tissue evidence="4">Thallus</tissue>
    </source>
</reference>
<dbReference type="GO" id="GO:0007017">
    <property type="term" value="P:microtubule-based process"/>
    <property type="evidence" value="ECO:0007669"/>
    <property type="project" value="InterPro"/>
</dbReference>
<accession>A0A8H7AA97</accession>
<feature type="compositionally biased region" description="Basic and acidic residues" evidence="3">
    <location>
        <begin position="133"/>
        <end position="155"/>
    </location>
</feature>
<dbReference type="GO" id="GO:0005737">
    <property type="term" value="C:cytoplasm"/>
    <property type="evidence" value="ECO:0007669"/>
    <property type="project" value="UniProtKB-SubCell"/>
</dbReference>
<comment type="caution">
    <text evidence="4">The sequence shown here is derived from an EMBL/GenBank/DDBJ whole genome shotgun (WGS) entry which is preliminary data.</text>
</comment>
<keyword evidence="2" id="KW-0963">Cytoplasm</keyword>
<evidence type="ECO:0000256" key="2">
    <source>
        <dbReference type="ARBA" id="ARBA00022490"/>
    </source>
</evidence>
<evidence type="ECO:0000313" key="4">
    <source>
        <dbReference type="EMBL" id="KAF7503824.1"/>
    </source>
</evidence>
<comment type="subcellular location">
    <subcellularLocation>
        <location evidence="1">Cytoplasm</location>
    </subcellularLocation>
</comment>
<feature type="region of interest" description="Disordered" evidence="3">
    <location>
        <begin position="327"/>
        <end position="384"/>
    </location>
</feature>
<protein>
    <recommendedName>
        <fullName evidence="6">Dynactin subunit</fullName>
    </recommendedName>
</protein>
<feature type="region of interest" description="Disordered" evidence="3">
    <location>
        <begin position="181"/>
        <end position="226"/>
    </location>
</feature>
<dbReference type="GO" id="GO:0005869">
    <property type="term" value="C:dynactin complex"/>
    <property type="evidence" value="ECO:0007669"/>
    <property type="project" value="InterPro"/>
</dbReference>
<dbReference type="InterPro" id="IPR028133">
    <property type="entry name" value="Dynamitin"/>
</dbReference>
<gene>
    <name evidence="4" type="ORF">GJ744_003214</name>
</gene>
<feature type="compositionally biased region" description="Basic and acidic residues" evidence="3">
    <location>
        <begin position="51"/>
        <end position="86"/>
    </location>
</feature>
<dbReference type="EMBL" id="JAACFV010000160">
    <property type="protein sequence ID" value="KAF7503824.1"/>
    <property type="molecule type" value="Genomic_DNA"/>
</dbReference>
<feature type="compositionally biased region" description="Acidic residues" evidence="3">
    <location>
        <begin position="115"/>
        <end position="124"/>
    </location>
</feature>
<evidence type="ECO:0008006" key="6">
    <source>
        <dbReference type="Google" id="ProtNLM"/>
    </source>
</evidence>
<feature type="compositionally biased region" description="Low complexity" evidence="3">
    <location>
        <begin position="367"/>
        <end position="381"/>
    </location>
</feature>
<dbReference type="AlphaFoldDB" id="A0A8H7AA97"/>
<evidence type="ECO:0000256" key="3">
    <source>
        <dbReference type="SAM" id="MobiDB-lite"/>
    </source>
</evidence>
<dbReference type="OrthoDB" id="4977at2759"/>
<dbReference type="PANTHER" id="PTHR15346">
    <property type="entry name" value="DYNACTIN SUBUNIT"/>
    <property type="match status" value="1"/>
</dbReference>
<evidence type="ECO:0000313" key="5">
    <source>
        <dbReference type="Proteomes" id="UP000606974"/>
    </source>
</evidence>
<name>A0A8H7AA97_9EURO</name>
<organism evidence="4 5">
    <name type="scientific">Endocarpon pusillum</name>
    <dbReference type="NCBI Taxonomy" id="364733"/>
    <lineage>
        <taxon>Eukaryota</taxon>
        <taxon>Fungi</taxon>
        <taxon>Dikarya</taxon>
        <taxon>Ascomycota</taxon>
        <taxon>Pezizomycotina</taxon>
        <taxon>Eurotiomycetes</taxon>
        <taxon>Chaetothyriomycetidae</taxon>
        <taxon>Verrucariales</taxon>
        <taxon>Verrucariaceae</taxon>
        <taxon>Endocarpon</taxon>
    </lineage>
</organism>
<feature type="compositionally biased region" description="Acidic residues" evidence="3">
    <location>
        <begin position="156"/>
        <end position="167"/>
    </location>
</feature>
<sequence length="531" mass="57941">MALSRHKYADLPDIDDDAPEIYETPELTDDASTIQTATQRTTSPAPSDEFDIGRHDPDAGVDRQRLDRGEARRRFEQSRVDARDANFSDSLNGGRGSYIIRTRRSRRRRDGGFQEGDESDSEDESLGRRLARLKREAEEVKSELQRREKENGEGAKEEDDEGVEDGVEALSRMLNSLGSTLREAQRSNEAAGSKKLASDLHEKTSQSGLREPAPPEPSPQPQPSTLTSLATISDRLTAVEGSLGLSTTTPTSSPPILPTLASLTSQITTLSTTLSPPSITSPNATTAPNLNLETLSTRIRDLIAQTDQLTFRRKAATQAAIELRQARLKAATSPSAPTPHHPSYSTGGASPYLHPQQRPLAPSASITTNHNNNNNNNNNTTSHPLEQETLSNLLAYEDQTSKINALYATLPRIQELSPLLPLVLERLRSLQAIHVGAAGVKGDLDAVERQQEEVWRSIEEWKGAVERVEEGLKEGEEIMGRNKEVVEGLVAALEGRLKVLEEGGEGILTRLESTAAAGGRRRRRSGSKGAE</sequence>
<evidence type="ECO:0000256" key="1">
    <source>
        <dbReference type="ARBA" id="ARBA00004496"/>
    </source>
</evidence>